<evidence type="ECO:0000256" key="5">
    <source>
        <dbReference type="ARBA" id="ARBA00023049"/>
    </source>
</evidence>
<organism evidence="7 8">
    <name type="scientific">Novosphingobium mangrovi</name>
    <name type="common">ex Hu et al. 2023</name>
    <dbReference type="NCBI Taxonomy" id="2930094"/>
    <lineage>
        <taxon>Bacteria</taxon>
        <taxon>Pseudomonadati</taxon>
        <taxon>Pseudomonadota</taxon>
        <taxon>Alphaproteobacteria</taxon>
        <taxon>Sphingomonadales</taxon>
        <taxon>Sphingomonadaceae</taxon>
        <taxon>Novosphingobium</taxon>
    </lineage>
</organism>
<evidence type="ECO:0000256" key="2">
    <source>
        <dbReference type="ARBA" id="ARBA00022723"/>
    </source>
</evidence>
<evidence type="ECO:0000256" key="1">
    <source>
        <dbReference type="ARBA" id="ARBA00022670"/>
    </source>
</evidence>
<accession>A0ABT0AH60</accession>
<dbReference type="EMBL" id="JALHAT010000043">
    <property type="protein sequence ID" value="MCJ1962527.1"/>
    <property type="molecule type" value="Genomic_DNA"/>
</dbReference>
<evidence type="ECO:0000256" key="4">
    <source>
        <dbReference type="ARBA" id="ARBA00022833"/>
    </source>
</evidence>
<keyword evidence="5" id="KW-0482">Metalloprotease</keyword>
<dbReference type="InterPro" id="IPR028090">
    <property type="entry name" value="JAB_dom_prok"/>
</dbReference>
<dbReference type="Pfam" id="PF14464">
    <property type="entry name" value="Prok-JAB"/>
    <property type="match status" value="1"/>
</dbReference>
<comment type="caution">
    <text evidence="7">The sequence shown here is derived from an EMBL/GenBank/DDBJ whole genome shotgun (WGS) entry which is preliminary data.</text>
</comment>
<keyword evidence="8" id="KW-1185">Reference proteome</keyword>
<dbReference type="PANTHER" id="PTHR34858">
    <property type="entry name" value="CYSO-CYSTEINE PEPTIDASE"/>
    <property type="match status" value="1"/>
</dbReference>
<keyword evidence="2" id="KW-0479">Metal-binding</keyword>
<name>A0ABT0AH60_9SPHN</name>
<dbReference type="InterPro" id="IPR051929">
    <property type="entry name" value="VirAsm_ModProt"/>
</dbReference>
<keyword evidence="3" id="KW-0378">Hydrolase</keyword>
<proteinExistence type="predicted"/>
<evidence type="ECO:0000256" key="3">
    <source>
        <dbReference type="ARBA" id="ARBA00022801"/>
    </source>
</evidence>
<dbReference type="CDD" id="cd08070">
    <property type="entry name" value="MPN_like"/>
    <property type="match status" value="1"/>
</dbReference>
<dbReference type="SUPFAM" id="SSF102712">
    <property type="entry name" value="JAB1/MPN domain"/>
    <property type="match status" value="1"/>
</dbReference>
<keyword evidence="4" id="KW-0862">Zinc</keyword>
<feature type="domain" description="JAB" evidence="6">
    <location>
        <begin position="7"/>
        <end position="124"/>
    </location>
</feature>
<dbReference type="RefSeq" id="WP_243802548.1">
    <property type="nucleotide sequence ID" value="NZ_JALHAT010000043.1"/>
</dbReference>
<evidence type="ECO:0000313" key="7">
    <source>
        <dbReference type="EMBL" id="MCJ1962527.1"/>
    </source>
</evidence>
<reference evidence="7" key="1">
    <citation type="submission" date="2022-03" db="EMBL/GenBank/DDBJ databases">
        <title>Identification of a novel bacterium isolated from mangrove sediments.</title>
        <authorList>
            <person name="Pan X."/>
        </authorList>
    </citation>
    <scope>NUCLEOTIDE SEQUENCE</scope>
    <source>
        <strain evidence="7">B2637</strain>
    </source>
</reference>
<keyword evidence="1" id="KW-0645">Protease</keyword>
<evidence type="ECO:0000313" key="8">
    <source>
        <dbReference type="Proteomes" id="UP001162802"/>
    </source>
</evidence>
<dbReference type="Gene3D" id="3.40.140.10">
    <property type="entry name" value="Cytidine Deaminase, domain 2"/>
    <property type="match status" value="1"/>
</dbReference>
<sequence length="138" mass="14700">MDIDVTREVLETLHRLAEAAHPHECCGLLLGAPGSPTAGEGRESIVAVRESANVDPDPAIRFAIDPLILLKAHKAARTGGPPVLGYYHSHPTGKPAPSVTDCEHSTGDCRIWAIVAGGDVAFWRDRGNGFDPLAFQEV</sequence>
<dbReference type="Proteomes" id="UP001162802">
    <property type="component" value="Unassembled WGS sequence"/>
</dbReference>
<gene>
    <name evidence="7" type="ORF">MTR65_17680</name>
</gene>
<dbReference type="PANTHER" id="PTHR34858:SF1">
    <property type="entry name" value="CYSO-CYSTEINE PEPTIDASE"/>
    <property type="match status" value="1"/>
</dbReference>
<evidence type="ECO:0000259" key="6">
    <source>
        <dbReference type="Pfam" id="PF14464"/>
    </source>
</evidence>
<protein>
    <submittedName>
        <fullName evidence="7">M67 family metallopeptidase</fullName>
    </submittedName>
</protein>